<dbReference type="InterPro" id="IPR006684">
    <property type="entry name" value="YbgC/YbaW"/>
</dbReference>
<dbReference type="InterPro" id="IPR029069">
    <property type="entry name" value="HotDog_dom_sf"/>
</dbReference>
<dbReference type="STRING" id="1400863.BN873_210137"/>
<dbReference type="PIRSF" id="PIRSF003230">
    <property type="entry name" value="YbgC"/>
    <property type="match status" value="1"/>
</dbReference>
<dbReference type="InterPro" id="IPR050563">
    <property type="entry name" value="4-hydroxybenzoyl-CoA_TE"/>
</dbReference>
<reference evidence="3" key="1">
    <citation type="submission" date="2013-07" db="EMBL/GenBank/DDBJ databases">
        <authorList>
            <person name="McIlroy S."/>
        </authorList>
    </citation>
    <scope>NUCLEOTIDE SEQUENCE [LARGE SCALE GENOMIC DNA]</scope>
    <source>
        <strain evidence="3">Run_A_D11</strain>
    </source>
</reference>
<comment type="similarity">
    <text evidence="1">Belongs to the 4-hydroxybenzoyl-CoA thioesterase family.</text>
</comment>
<evidence type="ECO:0000313" key="4">
    <source>
        <dbReference type="Proteomes" id="UP000035760"/>
    </source>
</evidence>
<name>W6M2Y7_9GAMM</name>
<dbReference type="NCBIfam" id="TIGR00051">
    <property type="entry name" value="YbgC/FadM family acyl-CoA thioesterase"/>
    <property type="match status" value="1"/>
</dbReference>
<keyword evidence="2 3" id="KW-0378">Hydrolase</keyword>
<organism evidence="3 4">
    <name type="scientific">Candidatus Competibacter denitrificans Run_A_D11</name>
    <dbReference type="NCBI Taxonomy" id="1400863"/>
    <lineage>
        <taxon>Bacteria</taxon>
        <taxon>Pseudomonadati</taxon>
        <taxon>Pseudomonadota</taxon>
        <taxon>Gammaproteobacteria</taxon>
        <taxon>Candidatus Competibacteraceae</taxon>
        <taxon>Candidatus Competibacter</taxon>
    </lineage>
</organism>
<gene>
    <name evidence="3" type="primary">fadM</name>
    <name evidence="3" type="ORF">BN873_210137</name>
</gene>
<dbReference type="Pfam" id="PF13279">
    <property type="entry name" value="4HBT_2"/>
    <property type="match status" value="1"/>
</dbReference>
<proteinExistence type="inferred from homology"/>
<comment type="caution">
    <text evidence="3">The sequence shown here is derived from an EMBL/GenBank/DDBJ whole genome shotgun (WGS) entry which is preliminary data.</text>
</comment>
<dbReference type="Proteomes" id="UP000035760">
    <property type="component" value="Unassembled WGS sequence"/>
</dbReference>
<evidence type="ECO:0000256" key="1">
    <source>
        <dbReference type="ARBA" id="ARBA00005953"/>
    </source>
</evidence>
<dbReference type="GO" id="GO:0047617">
    <property type="term" value="F:fatty acyl-CoA hydrolase activity"/>
    <property type="evidence" value="ECO:0007669"/>
    <property type="project" value="TreeGrafter"/>
</dbReference>
<dbReference type="EMBL" id="CBTJ020000027">
    <property type="protein sequence ID" value="CDI01916.1"/>
    <property type="molecule type" value="Genomic_DNA"/>
</dbReference>
<accession>W6M2Y7</accession>
<dbReference type="SUPFAM" id="SSF54637">
    <property type="entry name" value="Thioesterase/thiol ester dehydrase-isomerase"/>
    <property type="match status" value="1"/>
</dbReference>
<dbReference type="EC" id="3.1.2.-" evidence="3"/>
<dbReference type="CDD" id="cd00586">
    <property type="entry name" value="4HBT"/>
    <property type="match status" value="1"/>
</dbReference>
<dbReference type="AlphaFoldDB" id="W6M2Y7"/>
<dbReference type="PANTHER" id="PTHR31793">
    <property type="entry name" value="4-HYDROXYBENZOYL-COA THIOESTERASE FAMILY MEMBER"/>
    <property type="match status" value="1"/>
</dbReference>
<sequence length="160" mass="18088">MLSTPSAPRAGTGFLPLRTSEPSNAIMSHLTEIKVRGYHLDLYRHVNNARYLEFLEEARWSLLESRATLDYLQSNGYAFVVVNININYRRAASMEDILAIFTSVESIGNRSCRMRQQVTLKASDTVIADADVTFVIVDTRTEKAAPLEGELRAMLERMMN</sequence>
<reference evidence="3" key="2">
    <citation type="submission" date="2014-03" db="EMBL/GenBank/DDBJ databases">
        <title>Candidatus Competibacter-lineage genomes retrieved from metagenomes reveal functional metabolic diversity.</title>
        <authorList>
            <person name="McIlroy S.J."/>
            <person name="Albertsen M."/>
            <person name="Andresen E.K."/>
            <person name="Saunders A.M."/>
            <person name="Kristiansen R."/>
            <person name="Stokholm-Bjerregaard M."/>
            <person name="Nielsen K.L."/>
            <person name="Nielsen P.H."/>
        </authorList>
    </citation>
    <scope>NUCLEOTIDE SEQUENCE</scope>
    <source>
        <strain evidence="3">Run_A_D11</strain>
    </source>
</reference>
<evidence type="ECO:0000313" key="3">
    <source>
        <dbReference type="EMBL" id="CDI01916.1"/>
    </source>
</evidence>
<evidence type="ECO:0000256" key="2">
    <source>
        <dbReference type="ARBA" id="ARBA00022801"/>
    </source>
</evidence>
<dbReference type="Gene3D" id="3.10.129.10">
    <property type="entry name" value="Hotdog Thioesterase"/>
    <property type="match status" value="1"/>
</dbReference>
<keyword evidence="4" id="KW-1185">Reference proteome</keyword>
<protein>
    <submittedName>
        <fullName evidence="3">Long-chain acyl-CoA thioesterase FadM</fullName>
        <ecNumber evidence="3">3.1.2.-</ecNumber>
    </submittedName>
</protein>
<dbReference type="PANTHER" id="PTHR31793:SF24">
    <property type="entry name" value="LONG-CHAIN ACYL-COA THIOESTERASE FADM"/>
    <property type="match status" value="1"/>
</dbReference>